<proteinExistence type="predicted"/>
<evidence type="ECO:0000313" key="3">
    <source>
        <dbReference type="EMBL" id="MCU7549954.1"/>
    </source>
</evidence>
<sequence>MSTIIFKCLDTASHYNATYKLAQELMNRNHRVIYLGHQSFKETIIRQGFEFYNHANFTTHEKAPEGNWIKKLIFRYKINQQYKNYFLNGSPLEAAISKFKPDLMILDVSLSALFPILLEKKIKFMVFTTKVSLNKAPLVPPFTSSFIPKNNIWSRIQVALLWQGRLLKNQYAKLIDRIKFFGASNFELTKKYLQRNNYAPKEIINQNRVTHFGIKIAPEIILSLQEFDFPREIENNQLYMCPCVNLSRNELPMDHHISEILLKSEKNSFEKIVYCSFGSYDSKYKMTRIMFLIKLLNVFLKKRNYLLLASTGRDINPAWFNFNAPNIYLYQNLSQLEILSKCDLMINQGGMQSIQECILKEVPMLVYPLNPELDQEGNAARVVYHGLGVRGNMIKDTEAEIDSKIEKVLQESTFKSNIKNLKARCLENDSFERGLNFIEAYITNPNSGIHTPKRNTWMHKR</sequence>
<accession>A0A9X3BFZ4</accession>
<dbReference type="PANTHER" id="PTHR48043:SF145">
    <property type="entry name" value="FI06409P-RELATED"/>
    <property type="match status" value="1"/>
</dbReference>
<dbReference type="CDD" id="cd03784">
    <property type="entry name" value="GT1_Gtf-like"/>
    <property type="match status" value="1"/>
</dbReference>
<gene>
    <name evidence="3" type="ORF">OCK74_12550</name>
</gene>
<evidence type="ECO:0000256" key="1">
    <source>
        <dbReference type="ARBA" id="ARBA00022676"/>
    </source>
</evidence>
<evidence type="ECO:0000313" key="4">
    <source>
        <dbReference type="Proteomes" id="UP001155483"/>
    </source>
</evidence>
<dbReference type="AlphaFoldDB" id="A0A9X3BFZ4"/>
<organism evidence="3 4">
    <name type="scientific">Paraflavisolibacter caeni</name>
    <dbReference type="NCBI Taxonomy" id="2982496"/>
    <lineage>
        <taxon>Bacteria</taxon>
        <taxon>Pseudomonadati</taxon>
        <taxon>Bacteroidota</taxon>
        <taxon>Chitinophagia</taxon>
        <taxon>Chitinophagales</taxon>
        <taxon>Chitinophagaceae</taxon>
        <taxon>Paraflavisolibacter</taxon>
    </lineage>
</organism>
<dbReference type="Pfam" id="PF00201">
    <property type="entry name" value="UDPGT"/>
    <property type="match status" value="1"/>
</dbReference>
<dbReference type="GO" id="GO:0008194">
    <property type="term" value="F:UDP-glycosyltransferase activity"/>
    <property type="evidence" value="ECO:0007669"/>
    <property type="project" value="InterPro"/>
</dbReference>
<name>A0A9X3BFZ4_9BACT</name>
<dbReference type="InterPro" id="IPR002213">
    <property type="entry name" value="UDP_glucos_trans"/>
</dbReference>
<dbReference type="SUPFAM" id="SSF53756">
    <property type="entry name" value="UDP-Glycosyltransferase/glycogen phosphorylase"/>
    <property type="match status" value="1"/>
</dbReference>
<comment type="caution">
    <text evidence="3">The sequence shown here is derived from an EMBL/GenBank/DDBJ whole genome shotgun (WGS) entry which is preliminary data.</text>
</comment>
<reference evidence="3" key="2">
    <citation type="submission" date="2023-04" db="EMBL/GenBank/DDBJ databases">
        <title>Paracnuella aquatica gen. nov., sp. nov., a member of the family Chitinophagaceae isolated from a hot spring.</title>
        <authorList>
            <person name="Wang C."/>
        </authorList>
    </citation>
    <scope>NUCLEOTIDE SEQUENCE</scope>
    <source>
        <strain evidence="3">LB-8</strain>
    </source>
</reference>
<keyword evidence="1" id="KW-0328">Glycosyltransferase</keyword>
<evidence type="ECO:0000256" key="2">
    <source>
        <dbReference type="ARBA" id="ARBA00022679"/>
    </source>
</evidence>
<dbReference type="InterPro" id="IPR050271">
    <property type="entry name" value="UDP-glycosyltransferase"/>
</dbReference>
<protein>
    <submittedName>
        <fullName evidence="3">Glycosyltransferase</fullName>
    </submittedName>
</protein>
<reference evidence="3" key="1">
    <citation type="submission" date="2022-09" db="EMBL/GenBank/DDBJ databases">
        <authorList>
            <person name="Yuan C."/>
            <person name="Ke Z."/>
        </authorList>
    </citation>
    <scope>NUCLEOTIDE SEQUENCE</scope>
    <source>
        <strain evidence="3">LB-8</strain>
    </source>
</reference>
<dbReference type="Gene3D" id="3.40.50.2000">
    <property type="entry name" value="Glycogen Phosphorylase B"/>
    <property type="match status" value="2"/>
</dbReference>
<dbReference type="Proteomes" id="UP001155483">
    <property type="component" value="Unassembled WGS sequence"/>
</dbReference>
<dbReference type="EMBL" id="JAOTIF010000008">
    <property type="protein sequence ID" value="MCU7549954.1"/>
    <property type="molecule type" value="Genomic_DNA"/>
</dbReference>
<keyword evidence="2" id="KW-0808">Transferase</keyword>
<dbReference type="RefSeq" id="WP_279297393.1">
    <property type="nucleotide sequence ID" value="NZ_JAOTIF010000008.1"/>
</dbReference>
<dbReference type="PANTHER" id="PTHR48043">
    <property type="entry name" value="EG:EG0003.4 PROTEIN-RELATED"/>
    <property type="match status" value="1"/>
</dbReference>
<keyword evidence="4" id="KW-1185">Reference proteome</keyword>